<sequence>MKLTVRAVINSLVILIAYIWSSHSHSRKERTQQTNNASHLVDLYVNEAQSVDSYRESHRHEQHSLDSRTSHHELHASQRRSGDHLHRKRGFEVRNKERRRNRDHNIQSYFHWNSGDITDKRQSSSHHKFHKKGSHNSSSTSIRKPNVIFILTDDQDIELGSMNFMPKSLRILSAGGAHLPNAYVTTPMCCPSRSSILTGLYTHNHNVYTNNDNCSSPQWQREHETHTFATYLNDVGYRNAFFGKYLNEYNGSYIPPGWHHWSALIRNSRFYNYTLNVNGKRVKHGDNYATDYYPDVITNSSIEFLRKMKRMNSNDPFMMVLSYPSPHGPEDAAPQYQHLFHNITTHRYLSGNKCECTFLMEK</sequence>
<keyword evidence="3 7" id="KW-0732">Signal</keyword>
<feature type="domain" description="Sulfatase N-terminal" evidence="8">
    <location>
        <begin position="145"/>
        <end position="341"/>
    </location>
</feature>
<dbReference type="STRING" id="299467.A0A443SME2"/>
<dbReference type="VEuPathDB" id="VectorBase:LDEU003360"/>
<dbReference type="PANTHER" id="PTHR43108">
    <property type="entry name" value="N-ACETYLGLUCOSAMINE-6-SULFATASE FAMILY MEMBER"/>
    <property type="match status" value="1"/>
</dbReference>
<evidence type="ECO:0000256" key="5">
    <source>
        <dbReference type="ARBA" id="ARBA00023180"/>
    </source>
</evidence>
<keyword evidence="5" id="KW-0325">Glycoprotein</keyword>
<proteinExistence type="inferred from homology"/>
<feature type="compositionally biased region" description="Basic and acidic residues" evidence="6">
    <location>
        <begin position="53"/>
        <end position="95"/>
    </location>
</feature>
<dbReference type="OrthoDB" id="96314at2759"/>
<evidence type="ECO:0000256" key="6">
    <source>
        <dbReference type="SAM" id="MobiDB-lite"/>
    </source>
</evidence>
<dbReference type="GO" id="GO:0005539">
    <property type="term" value="F:glycosaminoglycan binding"/>
    <property type="evidence" value="ECO:0007669"/>
    <property type="project" value="TreeGrafter"/>
</dbReference>
<dbReference type="InterPro" id="IPR000917">
    <property type="entry name" value="Sulfatase_N"/>
</dbReference>
<gene>
    <name evidence="9" type="ORF">B4U80_03426</name>
</gene>
<dbReference type="SUPFAM" id="SSF53649">
    <property type="entry name" value="Alkaline phosphatase-like"/>
    <property type="match status" value="1"/>
</dbReference>
<feature type="chain" id="PRO_5019577533" evidence="7">
    <location>
        <begin position="27"/>
        <end position="362"/>
    </location>
</feature>
<evidence type="ECO:0000256" key="2">
    <source>
        <dbReference type="ARBA" id="ARBA00008779"/>
    </source>
</evidence>
<dbReference type="Pfam" id="PF00884">
    <property type="entry name" value="Sulfatase"/>
    <property type="match status" value="1"/>
</dbReference>
<accession>A0A443SME2</accession>
<dbReference type="InterPro" id="IPR017850">
    <property type="entry name" value="Alkaline_phosphatase_core_sf"/>
</dbReference>
<feature type="compositionally biased region" description="Basic residues" evidence="6">
    <location>
        <begin position="123"/>
        <end position="134"/>
    </location>
</feature>
<evidence type="ECO:0000256" key="1">
    <source>
        <dbReference type="ARBA" id="ARBA00001913"/>
    </source>
</evidence>
<dbReference type="AlphaFoldDB" id="A0A443SME2"/>
<feature type="region of interest" description="Disordered" evidence="6">
    <location>
        <begin position="52"/>
        <end position="141"/>
    </location>
</feature>
<evidence type="ECO:0000256" key="4">
    <source>
        <dbReference type="ARBA" id="ARBA00022801"/>
    </source>
</evidence>
<comment type="cofactor">
    <cofactor evidence="1">
        <name>Ca(2+)</name>
        <dbReference type="ChEBI" id="CHEBI:29108"/>
    </cofactor>
</comment>
<feature type="signal peptide" evidence="7">
    <location>
        <begin position="1"/>
        <end position="26"/>
    </location>
</feature>
<protein>
    <submittedName>
        <fullName evidence="9">Putative extracellular sulfatase Sulf-1-like protein</fullName>
    </submittedName>
</protein>
<dbReference type="InterPro" id="IPR024607">
    <property type="entry name" value="Sulfatase_CS"/>
</dbReference>
<dbReference type="EMBL" id="NCKV01001266">
    <property type="protein sequence ID" value="RWS28679.1"/>
    <property type="molecule type" value="Genomic_DNA"/>
</dbReference>
<dbReference type="PROSITE" id="PS00523">
    <property type="entry name" value="SULFATASE_1"/>
    <property type="match status" value="1"/>
</dbReference>
<evidence type="ECO:0000259" key="8">
    <source>
        <dbReference type="Pfam" id="PF00884"/>
    </source>
</evidence>
<comment type="similarity">
    <text evidence="2">Belongs to the sulfatase family.</text>
</comment>
<dbReference type="Gene3D" id="3.40.720.10">
    <property type="entry name" value="Alkaline Phosphatase, subunit A"/>
    <property type="match status" value="1"/>
</dbReference>
<keyword evidence="4" id="KW-0378">Hydrolase</keyword>
<keyword evidence="10" id="KW-1185">Reference proteome</keyword>
<comment type="caution">
    <text evidence="9">The sequence shown here is derived from an EMBL/GenBank/DDBJ whole genome shotgun (WGS) entry which is preliminary data.</text>
</comment>
<evidence type="ECO:0000256" key="3">
    <source>
        <dbReference type="ARBA" id="ARBA00022729"/>
    </source>
</evidence>
<evidence type="ECO:0000313" key="10">
    <source>
        <dbReference type="Proteomes" id="UP000288716"/>
    </source>
</evidence>
<name>A0A443SME2_9ACAR</name>
<evidence type="ECO:0000313" key="9">
    <source>
        <dbReference type="EMBL" id="RWS28679.1"/>
    </source>
</evidence>
<evidence type="ECO:0000256" key="7">
    <source>
        <dbReference type="SAM" id="SignalP"/>
    </source>
</evidence>
<dbReference type="Proteomes" id="UP000288716">
    <property type="component" value="Unassembled WGS sequence"/>
</dbReference>
<reference evidence="9 10" key="1">
    <citation type="journal article" date="2018" name="Gigascience">
        <title>Genomes of trombidid mites reveal novel predicted allergens and laterally-transferred genes associated with secondary metabolism.</title>
        <authorList>
            <person name="Dong X."/>
            <person name="Chaisiri K."/>
            <person name="Xia D."/>
            <person name="Armstrong S.D."/>
            <person name="Fang Y."/>
            <person name="Donnelly M.J."/>
            <person name="Kadowaki T."/>
            <person name="McGarry J.W."/>
            <person name="Darby A.C."/>
            <person name="Makepeace B.L."/>
        </authorList>
    </citation>
    <scope>NUCLEOTIDE SEQUENCE [LARGE SCALE GENOMIC DNA]</scope>
    <source>
        <strain evidence="9">UoL-UT</strain>
    </source>
</reference>
<organism evidence="9 10">
    <name type="scientific">Leptotrombidium deliense</name>
    <dbReference type="NCBI Taxonomy" id="299467"/>
    <lineage>
        <taxon>Eukaryota</taxon>
        <taxon>Metazoa</taxon>
        <taxon>Ecdysozoa</taxon>
        <taxon>Arthropoda</taxon>
        <taxon>Chelicerata</taxon>
        <taxon>Arachnida</taxon>
        <taxon>Acari</taxon>
        <taxon>Acariformes</taxon>
        <taxon>Trombidiformes</taxon>
        <taxon>Prostigmata</taxon>
        <taxon>Anystina</taxon>
        <taxon>Parasitengona</taxon>
        <taxon>Trombiculoidea</taxon>
        <taxon>Trombiculidae</taxon>
        <taxon>Leptotrombidium</taxon>
    </lineage>
</organism>
<dbReference type="PANTHER" id="PTHR43108:SF16">
    <property type="entry name" value="EXTRACELLULAR SULFATASE SULF-1 HOMOLOG"/>
    <property type="match status" value="1"/>
</dbReference>
<dbReference type="GO" id="GO:0008449">
    <property type="term" value="F:N-acetylglucosamine-6-sulfatase activity"/>
    <property type="evidence" value="ECO:0007669"/>
    <property type="project" value="TreeGrafter"/>
</dbReference>